<dbReference type="EMBL" id="FOXA01000012">
    <property type="protein sequence ID" value="SFP75797.1"/>
    <property type="molecule type" value="Genomic_DNA"/>
</dbReference>
<evidence type="ECO:0000313" key="9">
    <source>
        <dbReference type="Proteomes" id="UP000199356"/>
    </source>
</evidence>
<keyword evidence="9" id="KW-1185">Reference proteome</keyword>
<feature type="signal peptide" evidence="7">
    <location>
        <begin position="1"/>
        <end position="17"/>
    </location>
</feature>
<keyword evidence="3 7" id="KW-0732">Signal</keyword>
<reference evidence="8 9" key="1">
    <citation type="submission" date="2016-10" db="EMBL/GenBank/DDBJ databases">
        <authorList>
            <person name="de Groot N.N."/>
        </authorList>
    </citation>
    <scope>NUCLEOTIDE SEQUENCE [LARGE SCALE GENOMIC DNA]</scope>
    <source>
        <strain evidence="8 9">DSM 19547</strain>
    </source>
</reference>
<evidence type="ECO:0000256" key="4">
    <source>
        <dbReference type="ARBA" id="ARBA00023136"/>
    </source>
</evidence>
<dbReference type="Proteomes" id="UP000199356">
    <property type="component" value="Unassembled WGS sequence"/>
</dbReference>
<evidence type="ECO:0000256" key="6">
    <source>
        <dbReference type="ARBA" id="ARBA00023288"/>
    </source>
</evidence>
<evidence type="ECO:0000313" key="8">
    <source>
        <dbReference type="EMBL" id="SFP75797.1"/>
    </source>
</evidence>
<keyword evidence="5" id="KW-0564">Palmitate</keyword>
<dbReference type="AlphaFoldDB" id="A0A1I5SZC9"/>
<proteinExistence type="inferred from homology"/>
<dbReference type="Pfam" id="PF08085">
    <property type="entry name" value="Entericidin"/>
    <property type="match status" value="1"/>
</dbReference>
<name>A0A1I5SZC9_9RHOB</name>
<gene>
    <name evidence="8" type="ORF">SAMN04488047_11256</name>
</gene>
<dbReference type="GO" id="GO:0009636">
    <property type="term" value="P:response to toxic substance"/>
    <property type="evidence" value="ECO:0007669"/>
    <property type="project" value="InterPro"/>
</dbReference>
<dbReference type="PROSITE" id="PS51257">
    <property type="entry name" value="PROKAR_LIPOPROTEIN"/>
    <property type="match status" value="1"/>
</dbReference>
<dbReference type="STRING" id="441119.SAMN04488047_11256"/>
<comment type="similarity">
    <text evidence="1">Belongs to the EcnA/EcnB lipoprotein family.</text>
</comment>
<dbReference type="RefSeq" id="WP_093423358.1">
    <property type="nucleotide sequence ID" value="NZ_FOXA01000012.1"/>
</dbReference>
<organism evidence="8 9">
    <name type="scientific">Tranquillimonas alkanivorans</name>
    <dbReference type="NCBI Taxonomy" id="441119"/>
    <lineage>
        <taxon>Bacteria</taxon>
        <taxon>Pseudomonadati</taxon>
        <taxon>Pseudomonadota</taxon>
        <taxon>Alphaproteobacteria</taxon>
        <taxon>Rhodobacterales</taxon>
        <taxon>Roseobacteraceae</taxon>
        <taxon>Tranquillimonas</taxon>
    </lineage>
</organism>
<evidence type="ECO:0000256" key="2">
    <source>
        <dbReference type="ARBA" id="ARBA00022475"/>
    </source>
</evidence>
<protein>
    <submittedName>
        <fullName evidence="8">Entericidin EcnA/B family protein</fullName>
    </submittedName>
</protein>
<keyword evidence="6" id="KW-0449">Lipoprotein</keyword>
<evidence type="ECO:0000256" key="7">
    <source>
        <dbReference type="SAM" id="SignalP"/>
    </source>
</evidence>
<evidence type="ECO:0000256" key="5">
    <source>
        <dbReference type="ARBA" id="ARBA00023139"/>
    </source>
</evidence>
<evidence type="ECO:0000256" key="1">
    <source>
        <dbReference type="ARBA" id="ARBA00010296"/>
    </source>
</evidence>
<feature type="chain" id="PRO_5011619047" evidence="7">
    <location>
        <begin position="18"/>
        <end position="47"/>
    </location>
</feature>
<keyword evidence="2" id="KW-1003">Cell membrane</keyword>
<evidence type="ECO:0000256" key="3">
    <source>
        <dbReference type="ARBA" id="ARBA00022729"/>
    </source>
</evidence>
<dbReference type="GO" id="GO:0016020">
    <property type="term" value="C:membrane"/>
    <property type="evidence" value="ECO:0007669"/>
    <property type="project" value="InterPro"/>
</dbReference>
<accession>A0A1I5SZC9</accession>
<dbReference type="InterPro" id="IPR012556">
    <property type="entry name" value="Entericidin"/>
</dbReference>
<sequence length="47" mass="4906">MNLLVKLLPILALTGLAACDTTAGFGQDLEETGAAIQEEAIETEAQM</sequence>
<keyword evidence="4" id="KW-0472">Membrane</keyword>